<feature type="compositionally biased region" description="Pro residues" evidence="1">
    <location>
        <begin position="527"/>
        <end position="537"/>
    </location>
</feature>
<feature type="compositionally biased region" description="Pro residues" evidence="1">
    <location>
        <begin position="74"/>
        <end position="89"/>
    </location>
</feature>
<gene>
    <name evidence="2" type="ORF">B0H15DRAFT_1007320</name>
</gene>
<evidence type="ECO:0000256" key="1">
    <source>
        <dbReference type="SAM" id="MobiDB-lite"/>
    </source>
</evidence>
<feature type="compositionally biased region" description="Pro residues" evidence="1">
    <location>
        <begin position="405"/>
        <end position="421"/>
    </location>
</feature>
<feature type="compositionally biased region" description="Basic residues" evidence="1">
    <location>
        <begin position="55"/>
        <end position="68"/>
    </location>
</feature>
<organism evidence="2 3">
    <name type="scientific">Mycena belliarum</name>
    <dbReference type="NCBI Taxonomy" id="1033014"/>
    <lineage>
        <taxon>Eukaryota</taxon>
        <taxon>Fungi</taxon>
        <taxon>Dikarya</taxon>
        <taxon>Basidiomycota</taxon>
        <taxon>Agaricomycotina</taxon>
        <taxon>Agaricomycetes</taxon>
        <taxon>Agaricomycetidae</taxon>
        <taxon>Agaricales</taxon>
        <taxon>Marasmiineae</taxon>
        <taxon>Mycenaceae</taxon>
        <taxon>Mycena</taxon>
    </lineage>
</organism>
<feature type="compositionally biased region" description="Low complexity" evidence="1">
    <location>
        <begin position="43"/>
        <end position="54"/>
    </location>
</feature>
<proteinExistence type="predicted"/>
<feature type="compositionally biased region" description="Low complexity" evidence="1">
    <location>
        <begin position="582"/>
        <end position="597"/>
    </location>
</feature>
<dbReference type="Proteomes" id="UP001222325">
    <property type="component" value="Unassembled WGS sequence"/>
</dbReference>
<feature type="compositionally biased region" description="Basic and acidic residues" evidence="1">
    <location>
        <begin position="672"/>
        <end position="684"/>
    </location>
</feature>
<feature type="region of interest" description="Disordered" evidence="1">
    <location>
        <begin position="644"/>
        <end position="684"/>
    </location>
</feature>
<feature type="compositionally biased region" description="Low complexity" evidence="1">
    <location>
        <begin position="646"/>
        <end position="662"/>
    </location>
</feature>
<sequence length="684" mass="72696">MCTVTSQTPIVRPALSRIVRIASANPREARAPSRRYPRNQLQRRPPAVATSPPSRSRRAASSRRHRGGAFRAPAPSPPPSYASAPPPSHSRPRDAPSERATSMGHGVVVRMRAARRTARKRVEHAGAHTTCHQGRVASARPPVIAHRSDPVQRTQRRPRIRGRYACAAPCPDVAPAAAACIAGTDSRGRCRPRVLKSLPRRLSRAIADAARPAPLAATQPCDATAPAVVVWDVRLASWRPGSGIVRRDGDGARCPWVPVPVRDASASPRSAARLRPLLASPAPILAAVRRRPHPRSAARIRRPLVTWRVPTFLAIVDVARARKSLSLAPVCIPRRELNCGRARRCPLFASHVAGYGYHDPCATPPAHSLVSRRPKRQPRNISAGPERSAGARPARPALVLSSRKPPSPAPPRFEPPTPPPSKRALARVSPSSQSLRAASPATDPTMPVRAASAFPRPAAVFRPARASERSCPAAVSACPESLPDCVALVSPAANRRTRARVSAAAAAAAAAPFKLAAVRPSPRRKPPSPTPAPPPLHPNSYRAPAPLPPGLGPRAKSFERALAARVRPGPRIPAAEHDSRESSPAAAAGRAGSSESAQVKSRAARARPDCRDPRGGCWDAQIASRRVGSGGIFRERPCAEVASGIARASPRGTRAPARAAAADQMTRSSRPSPERAFRADTALR</sequence>
<name>A0AAD6XFI9_9AGAR</name>
<keyword evidence="3" id="KW-1185">Reference proteome</keyword>
<evidence type="ECO:0000313" key="2">
    <source>
        <dbReference type="EMBL" id="KAJ7075821.1"/>
    </source>
</evidence>
<feature type="region of interest" description="Disordered" evidence="1">
    <location>
        <begin position="22"/>
        <end position="105"/>
    </location>
</feature>
<accession>A0AAD6XFI9</accession>
<dbReference type="AlphaFoldDB" id="A0AAD6XFI9"/>
<dbReference type="EMBL" id="JARJCN010000089">
    <property type="protein sequence ID" value="KAJ7075821.1"/>
    <property type="molecule type" value="Genomic_DNA"/>
</dbReference>
<feature type="region of interest" description="Disordered" evidence="1">
    <location>
        <begin position="366"/>
        <end position="448"/>
    </location>
</feature>
<protein>
    <submittedName>
        <fullName evidence="2">Uncharacterized protein</fullName>
    </submittedName>
</protein>
<evidence type="ECO:0000313" key="3">
    <source>
        <dbReference type="Proteomes" id="UP001222325"/>
    </source>
</evidence>
<reference evidence="2" key="1">
    <citation type="submission" date="2023-03" db="EMBL/GenBank/DDBJ databases">
        <title>Massive genome expansion in bonnet fungi (Mycena s.s.) driven by repeated elements and novel gene families across ecological guilds.</title>
        <authorList>
            <consortium name="Lawrence Berkeley National Laboratory"/>
            <person name="Harder C.B."/>
            <person name="Miyauchi S."/>
            <person name="Viragh M."/>
            <person name="Kuo A."/>
            <person name="Thoen E."/>
            <person name="Andreopoulos B."/>
            <person name="Lu D."/>
            <person name="Skrede I."/>
            <person name="Drula E."/>
            <person name="Henrissat B."/>
            <person name="Morin E."/>
            <person name="Kohler A."/>
            <person name="Barry K."/>
            <person name="LaButti K."/>
            <person name="Morin E."/>
            <person name="Salamov A."/>
            <person name="Lipzen A."/>
            <person name="Mereny Z."/>
            <person name="Hegedus B."/>
            <person name="Baldrian P."/>
            <person name="Stursova M."/>
            <person name="Weitz H."/>
            <person name="Taylor A."/>
            <person name="Grigoriev I.V."/>
            <person name="Nagy L.G."/>
            <person name="Martin F."/>
            <person name="Kauserud H."/>
        </authorList>
    </citation>
    <scope>NUCLEOTIDE SEQUENCE</scope>
    <source>
        <strain evidence="2">CBHHK173m</strain>
    </source>
</reference>
<comment type="caution">
    <text evidence="2">The sequence shown here is derived from an EMBL/GenBank/DDBJ whole genome shotgun (WGS) entry which is preliminary data.</text>
</comment>
<feature type="region of interest" description="Disordered" evidence="1">
    <location>
        <begin position="516"/>
        <end position="557"/>
    </location>
</feature>
<feature type="region of interest" description="Disordered" evidence="1">
    <location>
        <begin position="570"/>
        <end position="612"/>
    </location>
</feature>